<keyword evidence="2" id="KW-1185">Reference proteome</keyword>
<evidence type="ECO:0000313" key="1">
    <source>
        <dbReference type="EMBL" id="KAJ7221350.1"/>
    </source>
</evidence>
<sequence length="408" mass="45753">MSPALIVSSKLKLKGRLDMTPVEGGVPQEIIDLILDFTDKKALKACSCVARSFRYTSQKHLFSDIRLKPSSRFWLKSDLFIERFLKILTRSPHLALHVRALTLVEGTGIGSPVWMRTEQFASILVMFANLTKLSIESQLWLNWRSFPPALVTALHGTMALPTLTSVRLRHLRFEQSSELISLLQCSRNLEFLGLSQVYVRGIDNENAGILDSPLGLSSLELDPFLRPLIHSVTGAVDLQRLRFLRTTISSTELEAEAQRLLDSTVHLEHYHVHLSHHQTGTSTITLRDLRLLRTLEITVFFEFATSPDWCNPVAWAARVLSSVPSPSRIQHVILNVHVDERELRYLSRLADLEPVLTAPALAALRRVTVRLDALDVDFSISGGEREVGEALPALCRLGLLEIVLLGLT</sequence>
<evidence type="ECO:0008006" key="3">
    <source>
        <dbReference type="Google" id="ProtNLM"/>
    </source>
</evidence>
<organism evidence="1 2">
    <name type="scientific">Mycena pura</name>
    <dbReference type="NCBI Taxonomy" id="153505"/>
    <lineage>
        <taxon>Eukaryota</taxon>
        <taxon>Fungi</taxon>
        <taxon>Dikarya</taxon>
        <taxon>Basidiomycota</taxon>
        <taxon>Agaricomycotina</taxon>
        <taxon>Agaricomycetes</taxon>
        <taxon>Agaricomycetidae</taxon>
        <taxon>Agaricales</taxon>
        <taxon>Marasmiineae</taxon>
        <taxon>Mycenaceae</taxon>
        <taxon>Mycena</taxon>
    </lineage>
</organism>
<proteinExistence type="predicted"/>
<accession>A0AAD6YJ71</accession>
<dbReference type="Proteomes" id="UP001219525">
    <property type="component" value="Unassembled WGS sequence"/>
</dbReference>
<protein>
    <recommendedName>
        <fullName evidence="3">F-box domain-containing protein</fullName>
    </recommendedName>
</protein>
<evidence type="ECO:0000313" key="2">
    <source>
        <dbReference type="Proteomes" id="UP001219525"/>
    </source>
</evidence>
<dbReference type="InterPro" id="IPR032675">
    <property type="entry name" value="LRR_dom_sf"/>
</dbReference>
<dbReference type="AlphaFoldDB" id="A0AAD6YJ71"/>
<reference evidence="1" key="1">
    <citation type="submission" date="2023-03" db="EMBL/GenBank/DDBJ databases">
        <title>Massive genome expansion in bonnet fungi (Mycena s.s.) driven by repeated elements and novel gene families across ecological guilds.</title>
        <authorList>
            <consortium name="Lawrence Berkeley National Laboratory"/>
            <person name="Harder C.B."/>
            <person name="Miyauchi S."/>
            <person name="Viragh M."/>
            <person name="Kuo A."/>
            <person name="Thoen E."/>
            <person name="Andreopoulos B."/>
            <person name="Lu D."/>
            <person name="Skrede I."/>
            <person name="Drula E."/>
            <person name="Henrissat B."/>
            <person name="Morin E."/>
            <person name="Kohler A."/>
            <person name="Barry K."/>
            <person name="LaButti K."/>
            <person name="Morin E."/>
            <person name="Salamov A."/>
            <person name="Lipzen A."/>
            <person name="Mereny Z."/>
            <person name="Hegedus B."/>
            <person name="Baldrian P."/>
            <person name="Stursova M."/>
            <person name="Weitz H."/>
            <person name="Taylor A."/>
            <person name="Grigoriev I.V."/>
            <person name="Nagy L.G."/>
            <person name="Martin F."/>
            <person name="Kauserud H."/>
        </authorList>
    </citation>
    <scope>NUCLEOTIDE SEQUENCE</scope>
    <source>
        <strain evidence="1">9144</strain>
    </source>
</reference>
<name>A0AAD6YJ71_9AGAR</name>
<comment type="caution">
    <text evidence="1">The sequence shown here is derived from an EMBL/GenBank/DDBJ whole genome shotgun (WGS) entry which is preliminary data.</text>
</comment>
<dbReference type="EMBL" id="JARJCW010000008">
    <property type="protein sequence ID" value="KAJ7221350.1"/>
    <property type="molecule type" value="Genomic_DNA"/>
</dbReference>
<gene>
    <name evidence="1" type="ORF">GGX14DRAFT_429461</name>
</gene>
<dbReference type="SUPFAM" id="SSF52047">
    <property type="entry name" value="RNI-like"/>
    <property type="match status" value="1"/>
</dbReference>
<dbReference type="Gene3D" id="3.80.10.10">
    <property type="entry name" value="Ribonuclease Inhibitor"/>
    <property type="match status" value="1"/>
</dbReference>